<name>A0A941E0M1_9BURK</name>
<organism evidence="1 2">
    <name type="scientific">Undibacterium fentianense</name>
    <dbReference type="NCBI Taxonomy" id="2828728"/>
    <lineage>
        <taxon>Bacteria</taxon>
        <taxon>Pseudomonadati</taxon>
        <taxon>Pseudomonadota</taxon>
        <taxon>Betaproteobacteria</taxon>
        <taxon>Burkholderiales</taxon>
        <taxon>Oxalobacteraceae</taxon>
        <taxon>Undibacterium</taxon>
    </lineage>
</organism>
<comment type="caution">
    <text evidence="1">The sequence shown here is derived from an EMBL/GenBank/DDBJ whole genome shotgun (WGS) entry which is preliminary data.</text>
</comment>
<evidence type="ECO:0000313" key="2">
    <source>
        <dbReference type="Proteomes" id="UP000678545"/>
    </source>
</evidence>
<gene>
    <name evidence="1" type="ORF">KDM90_01890</name>
</gene>
<reference evidence="1" key="1">
    <citation type="submission" date="2021-04" db="EMBL/GenBank/DDBJ databases">
        <title>novel species isolated from subtropical streams in China.</title>
        <authorList>
            <person name="Lu H."/>
        </authorList>
    </citation>
    <scope>NUCLEOTIDE SEQUENCE</scope>
    <source>
        <strain evidence="1">FT137W</strain>
    </source>
</reference>
<dbReference type="Proteomes" id="UP000678545">
    <property type="component" value="Unassembled WGS sequence"/>
</dbReference>
<dbReference type="RefSeq" id="WP_212673903.1">
    <property type="nucleotide sequence ID" value="NZ_JAGSPJ010000001.1"/>
</dbReference>
<proteinExistence type="predicted"/>
<evidence type="ECO:0000313" key="1">
    <source>
        <dbReference type="EMBL" id="MBR7798761.1"/>
    </source>
</evidence>
<accession>A0A941E0M1</accession>
<protein>
    <submittedName>
        <fullName evidence="1">Uncharacterized protein</fullName>
    </submittedName>
</protein>
<dbReference type="EMBL" id="JAGSPJ010000001">
    <property type="protein sequence ID" value="MBR7798761.1"/>
    <property type="molecule type" value="Genomic_DNA"/>
</dbReference>
<sequence length="94" mass="10688">MNELQEYVWGLCESAIAALKSSSNETFSDAMTTKLLNEIHQMSKALDPNDFSPTFARAVIDSYDGHLADQLISLNYEYSRIRKNEQLRKEIPCA</sequence>
<dbReference type="AlphaFoldDB" id="A0A941E0M1"/>
<keyword evidence="2" id="KW-1185">Reference proteome</keyword>